<dbReference type="SMART" id="SM00979">
    <property type="entry name" value="TIFY"/>
    <property type="match status" value="1"/>
</dbReference>
<evidence type="ECO:0000259" key="4">
    <source>
        <dbReference type="PROSITE" id="PS51320"/>
    </source>
</evidence>
<dbReference type="AlphaFoldDB" id="A0A0A6Z8U3"/>
<dbReference type="GO" id="GO:0031347">
    <property type="term" value="P:regulation of defense response"/>
    <property type="evidence" value="ECO:0007669"/>
    <property type="project" value="UniProtKB-UniRule"/>
</dbReference>
<protein>
    <recommendedName>
        <fullName evidence="2">Protein TIFY</fullName>
    </recommendedName>
    <alternativeName>
        <fullName evidence="2">Jasmonate ZIM domain-containing protein</fullName>
    </alternativeName>
</protein>
<evidence type="ECO:0000313" key="5">
    <source>
        <dbReference type="EMBL" id="AFU90897.1"/>
    </source>
</evidence>
<reference evidence="5" key="1">
    <citation type="submission" date="2011-12" db="EMBL/GenBank/DDBJ databases">
        <title>Exploring the speciation and salt adaptation of Sonneratia, a typical mangrove genus, through large scale detection of positive selection using Illumina platform.</title>
        <authorList>
            <person name="Chen S."/>
            <person name="Zhou R."/>
            <person name="Shi S."/>
        </authorList>
    </citation>
    <scope>NUCLEOTIDE SEQUENCE</scope>
</reference>
<accession>A0A0A6Z8U3</accession>
<dbReference type="Pfam" id="PF06200">
    <property type="entry name" value="tify"/>
    <property type="match status" value="1"/>
</dbReference>
<organism evidence="5">
    <name type="scientific">Sonneratia alba</name>
    <dbReference type="NCBI Taxonomy" id="122812"/>
    <lineage>
        <taxon>Eukaryota</taxon>
        <taxon>Viridiplantae</taxon>
        <taxon>Streptophyta</taxon>
        <taxon>Embryophyta</taxon>
        <taxon>Tracheophyta</taxon>
        <taxon>Spermatophyta</taxon>
        <taxon>Magnoliopsida</taxon>
        <taxon>eudicotyledons</taxon>
        <taxon>Gunneridae</taxon>
        <taxon>Pentapetalae</taxon>
        <taxon>rosids</taxon>
        <taxon>malvids</taxon>
        <taxon>Myrtales</taxon>
        <taxon>Lythraceae</taxon>
        <taxon>Sonneratia</taxon>
    </lineage>
</organism>
<dbReference type="InterPro" id="IPR040390">
    <property type="entry name" value="TIFY/JAZ"/>
</dbReference>
<dbReference type="Pfam" id="PF09425">
    <property type="entry name" value="Jas_motif"/>
    <property type="match status" value="1"/>
</dbReference>
<dbReference type="EMBL" id="JQ253961">
    <property type="protein sequence ID" value="AFU90897.1"/>
    <property type="molecule type" value="Genomic_DNA"/>
</dbReference>
<dbReference type="InterPro" id="IPR010399">
    <property type="entry name" value="Tify_dom"/>
</dbReference>
<dbReference type="GO" id="GO:0005634">
    <property type="term" value="C:nucleus"/>
    <property type="evidence" value="ECO:0007669"/>
    <property type="project" value="UniProtKB-SubCell"/>
</dbReference>
<feature type="non-terminal residue" evidence="5">
    <location>
        <position position="172"/>
    </location>
</feature>
<comment type="subcellular location">
    <subcellularLocation>
        <location evidence="2">Nucleus</location>
    </subcellularLocation>
</comment>
<keyword evidence="2" id="KW-1184">Jasmonic acid signaling pathway</keyword>
<proteinExistence type="inferred from homology"/>
<feature type="region of interest" description="Disordered" evidence="3">
    <location>
        <begin position="111"/>
        <end position="136"/>
    </location>
</feature>
<dbReference type="GO" id="GO:2000022">
    <property type="term" value="P:regulation of jasmonic acid mediated signaling pathway"/>
    <property type="evidence" value="ECO:0007669"/>
    <property type="project" value="UniProtKB-UniRule"/>
</dbReference>
<comment type="similarity">
    <text evidence="1 2">Belongs to the TIFY/JAZ family.</text>
</comment>
<gene>
    <name evidence="5" type="primary">JAZ</name>
</gene>
<comment type="domain">
    <text evidence="2">The jas domain is required for interaction with COI1.</text>
</comment>
<dbReference type="PROSITE" id="PS51320">
    <property type="entry name" value="TIFY"/>
    <property type="match status" value="1"/>
</dbReference>
<keyword evidence="2" id="KW-0539">Nucleus</keyword>
<feature type="non-terminal residue" evidence="5">
    <location>
        <position position="1"/>
    </location>
</feature>
<sequence length="172" mass="19159">VNSFMMNEKPADVLWNMMKPMDLFHHPMGKEDLSKMAADSRTVQQSGTTQKQPEAAQMTIFYAGQVMVFNDFPAEKVKEIMMLASKASSSTGPNPNLAAFSGPNLVQNQMKPGLKIPRNPIQDRIQRPAETITSDLPIARRASLHRFLEKRKDRISARSPYSAATTEAPPSK</sequence>
<dbReference type="InterPro" id="IPR018467">
    <property type="entry name" value="CCT_CS"/>
</dbReference>
<feature type="domain" description="Tify" evidence="4">
    <location>
        <begin position="51"/>
        <end position="86"/>
    </location>
</feature>
<evidence type="ECO:0000256" key="1">
    <source>
        <dbReference type="ARBA" id="ARBA00008614"/>
    </source>
</evidence>
<dbReference type="PANTHER" id="PTHR33077">
    <property type="entry name" value="PROTEIN TIFY 4A-RELATED-RELATED"/>
    <property type="match status" value="1"/>
</dbReference>
<dbReference type="GO" id="GO:0009611">
    <property type="term" value="P:response to wounding"/>
    <property type="evidence" value="ECO:0007669"/>
    <property type="project" value="UniProtKB-UniRule"/>
</dbReference>
<evidence type="ECO:0000256" key="2">
    <source>
        <dbReference type="RuleBase" id="RU369065"/>
    </source>
</evidence>
<comment type="function">
    <text evidence="2">Repressor of jasmonate responses.</text>
</comment>
<evidence type="ECO:0000256" key="3">
    <source>
        <dbReference type="SAM" id="MobiDB-lite"/>
    </source>
</evidence>
<name>A0A0A6Z8U3_9MYRT</name>
<feature type="region of interest" description="Disordered" evidence="3">
    <location>
        <begin position="149"/>
        <end position="172"/>
    </location>
</feature>
<dbReference type="PANTHER" id="PTHR33077:SF140">
    <property type="entry name" value="PROTEIN TIFY 10B"/>
    <property type="match status" value="1"/>
</dbReference>